<keyword evidence="7" id="KW-0254">Endocytosis</keyword>
<evidence type="ECO:0000256" key="7">
    <source>
        <dbReference type="ARBA" id="ARBA00022583"/>
    </source>
</evidence>
<evidence type="ECO:0000256" key="1">
    <source>
        <dbReference type="ARBA" id="ARBA00004236"/>
    </source>
</evidence>
<dbReference type="InterPro" id="IPR022775">
    <property type="entry name" value="AP_mu_sigma_su"/>
</dbReference>
<evidence type="ECO:0000256" key="4">
    <source>
        <dbReference type="ARBA" id="ARBA00013914"/>
    </source>
</evidence>
<comment type="subcellular location">
    <subcellularLocation>
        <location evidence="1">Cell membrane</location>
    </subcellularLocation>
    <subcellularLocation>
        <location evidence="2">Membrane</location>
        <location evidence="2">Coated pit</location>
        <topology evidence="2">Peripheral membrane protein</topology>
        <orientation evidence="2">Cytoplasmic side</orientation>
    </subcellularLocation>
</comment>
<evidence type="ECO:0000256" key="12">
    <source>
        <dbReference type="ARBA" id="ARBA00031115"/>
    </source>
</evidence>
<comment type="subunit">
    <text evidence="18">Adaptor protein complex 2 (AP-2) is a heterotetramer composed of two large adaptins (alpha-type subunit AP2A1 or AP2A2 and beta-type subunit AP2B1), a medium adaptin (mu-type subunit AP2M1) and a small adaptin (sigma-type subunit AP2S1). Interacts with CCDC32; the interaction is direct and mediates association of CCDC32 with adaptor protein complex 2 (AP-2).</text>
</comment>
<evidence type="ECO:0000256" key="15">
    <source>
        <dbReference type="ARBA" id="ARBA00032648"/>
    </source>
</evidence>
<feature type="compositionally biased region" description="Gly residues" evidence="19">
    <location>
        <begin position="55"/>
        <end position="66"/>
    </location>
</feature>
<evidence type="ECO:0000256" key="5">
    <source>
        <dbReference type="ARBA" id="ARBA00022448"/>
    </source>
</evidence>
<evidence type="ECO:0000313" key="23">
    <source>
        <dbReference type="RGD" id="620188"/>
    </source>
</evidence>
<dbReference type="GeneTree" id="ENSGT00970000193421"/>
<dbReference type="GO" id="GO:0006886">
    <property type="term" value="P:intracellular protein transport"/>
    <property type="evidence" value="ECO:0007669"/>
    <property type="project" value="UniProtKB-UniRule"/>
</dbReference>
<dbReference type="CDD" id="cd14833">
    <property type="entry name" value="AP2_sigma"/>
    <property type="match status" value="1"/>
</dbReference>
<dbReference type="SUPFAM" id="SSF64356">
    <property type="entry name" value="SNARE-like"/>
    <property type="match status" value="1"/>
</dbReference>
<evidence type="ECO:0000256" key="16">
    <source>
        <dbReference type="ARBA" id="ARBA00032679"/>
    </source>
</evidence>
<dbReference type="Gene3D" id="3.30.450.60">
    <property type="match status" value="1"/>
</dbReference>
<dbReference type="GO" id="GO:0035615">
    <property type="term" value="F:clathrin adaptor activity"/>
    <property type="evidence" value="ECO:0007669"/>
    <property type="project" value="InterPro"/>
</dbReference>
<keyword evidence="5" id="KW-0813">Transport</keyword>
<keyword evidence="9" id="KW-0472">Membrane</keyword>
<evidence type="ECO:0000256" key="11">
    <source>
        <dbReference type="ARBA" id="ARBA00029632"/>
    </source>
</evidence>
<accession>A0A8I6AKF9</accession>
<evidence type="ECO:0000256" key="13">
    <source>
        <dbReference type="ARBA" id="ARBA00031686"/>
    </source>
</evidence>
<dbReference type="InterPro" id="IPR016635">
    <property type="entry name" value="AP_complex_ssu"/>
</dbReference>
<sequence>MRLNYNSQRAVPEEEGGFSCRKSVLALGPTTASRAGAAQLQRDPGLWGPDRGRHGNGGSVVPGTGRGRVHIRSPGFRFGADKLPLAADDPGRAQVLGIRIRFILIQNRAGKTRLAKWYMQFDDDEKQKLIEEVHAVVTVRDAKHTNFVEFRNFKIIYRRYAGLYFCICVDVNDNNLAYLEAIHNFVEVLNEYFHNVCELDLVFNFYKVYTVVDEMFLAGEIRETSQTKVLKQLLMLQSLE</sequence>
<evidence type="ECO:0000256" key="14">
    <source>
        <dbReference type="ARBA" id="ARBA00032557"/>
    </source>
</evidence>
<protein>
    <recommendedName>
        <fullName evidence="4">AP-2 complex subunit sigma</fullName>
    </recommendedName>
    <alternativeName>
        <fullName evidence="12">Adaptor protein complex AP-2 subunit sigma</fullName>
    </alternativeName>
    <alternativeName>
        <fullName evidence="11">Adaptor-related protein complex 2 subunit sigma</fullName>
    </alternativeName>
    <alternativeName>
        <fullName evidence="13">Clathrin assembly protein 2 sigma small chain</fullName>
    </alternativeName>
    <alternativeName>
        <fullName evidence="16">Clathrin coat assembly protein AP17</fullName>
    </alternativeName>
    <alternativeName>
        <fullName evidence="14">Clathrin coat-associated protein AP17</fullName>
    </alternativeName>
    <alternativeName>
        <fullName evidence="17">Plasma membrane adaptor AP-2 17 kDa protein</fullName>
    </alternativeName>
    <alternativeName>
        <fullName evidence="15">Sigma2-adaptin</fullName>
    </alternativeName>
</protein>
<dbReference type="AlphaFoldDB" id="A0A8I6AKF9"/>
<dbReference type="PANTHER" id="PTHR11753">
    <property type="entry name" value="ADAPTOR COMPLEXES SMALL SUBUNIT FAMILY"/>
    <property type="match status" value="1"/>
</dbReference>
<reference evidence="21" key="1">
    <citation type="submission" date="2024-01" db="EMBL/GenBank/DDBJ databases">
        <title>GRCr8: a new rat reference genome assembly contstructed from accurate long reads and long range scaffolding.</title>
        <authorList>
            <person name="Doris P.A."/>
            <person name="Kalbfleisch T."/>
            <person name="Li K."/>
            <person name="Howe K."/>
            <person name="Wood J."/>
        </authorList>
    </citation>
    <scope>NUCLEOTIDE SEQUENCE [LARGE SCALE GENOMIC DNA]</scope>
    <source>
        <strain evidence="21">Brown Norway</strain>
    </source>
</reference>
<dbReference type="OrthoDB" id="371463at2759"/>
<evidence type="ECO:0000256" key="18">
    <source>
        <dbReference type="ARBA" id="ARBA00046780"/>
    </source>
</evidence>
<evidence type="ECO:0000256" key="6">
    <source>
        <dbReference type="ARBA" id="ARBA00022475"/>
    </source>
</evidence>
<organism evidence="21 22">
    <name type="scientific">Rattus norvegicus</name>
    <name type="common">Rat</name>
    <dbReference type="NCBI Taxonomy" id="10116"/>
    <lineage>
        <taxon>Eukaryota</taxon>
        <taxon>Metazoa</taxon>
        <taxon>Chordata</taxon>
        <taxon>Craniata</taxon>
        <taxon>Vertebrata</taxon>
        <taxon>Euteleostomi</taxon>
        <taxon>Mammalia</taxon>
        <taxon>Eutheria</taxon>
        <taxon>Euarchontoglires</taxon>
        <taxon>Glires</taxon>
        <taxon>Rodentia</taxon>
        <taxon>Myomorpha</taxon>
        <taxon>Muroidea</taxon>
        <taxon>Muridae</taxon>
        <taxon>Murinae</taxon>
        <taxon>Rattus</taxon>
    </lineage>
</organism>
<evidence type="ECO:0000256" key="3">
    <source>
        <dbReference type="ARBA" id="ARBA00006972"/>
    </source>
</evidence>
<keyword evidence="24" id="KW-1267">Proteomics identification</keyword>
<dbReference type="Ensembl" id="ENSRNOT00000118847.2">
    <property type="protein sequence ID" value="ENSRNOP00000095780.2"/>
    <property type="gene ID" value="ENSRNOG00000015865.7"/>
</dbReference>
<feature type="region of interest" description="Disordered" evidence="19">
    <location>
        <begin position="46"/>
        <end position="66"/>
    </location>
</feature>
<comment type="similarity">
    <text evidence="3">Belongs to the adaptor complexes small subunit family.</text>
</comment>
<dbReference type="RGD" id="620188">
    <property type="gene designation" value="Ap2s1"/>
</dbReference>
<evidence type="ECO:0000313" key="21">
    <source>
        <dbReference type="Ensembl" id="ENSRNOP00000095780.2"/>
    </source>
</evidence>
<gene>
    <name evidence="21 23" type="primary">Ap2s1</name>
</gene>
<dbReference type="OMA" id="QSNFVEY"/>
<evidence type="ECO:0000256" key="10">
    <source>
        <dbReference type="ARBA" id="ARBA00023176"/>
    </source>
</evidence>
<name>A0A8I6AKF9_RAT</name>
<reference evidence="21" key="3">
    <citation type="submission" date="2025-09" db="UniProtKB">
        <authorList>
            <consortium name="Ensembl"/>
        </authorList>
    </citation>
    <scope>IDENTIFICATION</scope>
    <source>
        <strain evidence="21">Brown Norway</strain>
    </source>
</reference>
<evidence type="ECO:0000313" key="22">
    <source>
        <dbReference type="Proteomes" id="UP000002494"/>
    </source>
</evidence>
<dbReference type="InterPro" id="IPR011012">
    <property type="entry name" value="Longin-like_dom_sf"/>
</dbReference>
<feature type="domain" description="AP complex mu/sigma subunit" evidence="20">
    <location>
        <begin position="100"/>
        <end position="239"/>
    </location>
</feature>
<keyword evidence="6" id="KW-1003">Cell membrane</keyword>
<dbReference type="GO" id="GO:0030122">
    <property type="term" value="C:AP-2 adaptor complex"/>
    <property type="evidence" value="ECO:0007669"/>
    <property type="project" value="InterPro"/>
</dbReference>
<keyword evidence="8" id="KW-0653">Protein transport</keyword>
<evidence type="ECO:0000259" key="20">
    <source>
        <dbReference type="Pfam" id="PF01217"/>
    </source>
</evidence>
<reference evidence="21" key="2">
    <citation type="submission" date="2025-08" db="UniProtKB">
        <authorList>
            <consortium name="Ensembl"/>
        </authorList>
    </citation>
    <scope>IDENTIFICATION</scope>
    <source>
        <strain evidence="21">Brown Norway</strain>
    </source>
</reference>
<evidence type="ECO:0000256" key="19">
    <source>
        <dbReference type="SAM" id="MobiDB-lite"/>
    </source>
</evidence>
<keyword evidence="10" id="KW-0168">Coated pit</keyword>
<proteinExistence type="evidence at protein level"/>
<dbReference type="InterPro" id="IPR027156">
    <property type="entry name" value="APS2"/>
</dbReference>
<keyword evidence="22" id="KW-1185">Reference proteome</keyword>
<dbReference type="InterPro" id="IPR000804">
    <property type="entry name" value="Clathrin_sm-chain_CS"/>
</dbReference>
<evidence type="ECO:0000256" key="8">
    <source>
        <dbReference type="ARBA" id="ARBA00022927"/>
    </source>
</evidence>
<evidence type="ECO:0000256" key="17">
    <source>
        <dbReference type="ARBA" id="ARBA00033221"/>
    </source>
</evidence>
<dbReference type="GO" id="GO:0072583">
    <property type="term" value="P:clathrin-dependent endocytosis"/>
    <property type="evidence" value="ECO:0007669"/>
    <property type="project" value="InterPro"/>
</dbReference>
<evidence type="ECO:0000256" key="2">
    <source>
        <dbReference type="ARBA" id="ARBA00004277"/>
    </source>
</evidence>
<dbReference type="Proteomes" id="UP000002494">
    <property type="component" value="Chromosome 1"/>
</dbReference>
<dbReference type="Pfam" id="PF01217">
    <property type="entry name" value="Clat_adaptor_s"/>
    <property type="match status" value="1"/>
</dbReference>
<evidence type="ECO:0007829" key="24">
    <source>
        <dbReference type="PeptideAtlas" id="A0A8I6AKF9"/>
    </source>
</evidence>
<evidence type="ECO:0000256" key="9">
    <source>
        <dbReference type="ARBA" id="ARBA00023136"/>
    </source>
</evidence>
<dbReference type="PROSITE" id="PS00989">
    <property type="entry name" value="CLAT_ADAPTOR_S"/>
    <property type="match status" value="1"/>
</dbReference>